<sequence>MSQLRRESRFKVFFTTRKSPAVIDETAPSYRLSTPRGFVVQMMTLRMMTTLLMTALMCVATPSASAADAPSAKAPFVISIERFGRHQDIDSAMAARLLVTELSCTACHTSGDSNLDPKLGPNLQSVGNRLQADWLREFLQAPHQTDPGTTMPNMVSQIPEDQRANVIDGIVAYLSQLRKPFPTLKAGGANPLQDEFWNKGDSNRGKELFHEVGCVACHAADETVTPTSHTVSTLDRLLDELTTDELEEMGLASAARSVPSIPLPNVAEKYTRQSLTHFLHSPATVRPSGRMPDLHLTPDEAADITEYLFSSFQSNHQSNAIEKANEPTQEQIELGKQWFQQLNCGQCHDTSTTPAPVRIASWAKLDAAAKHSCLSDANNKLGQPHFSLDALQRELLIQAIEDERLQTSQVASEHAVQLALLQHNCVACHARGDLGGIGRNRKGYFESSALADLGDEGRLPPPLTGVGQKLQTDWMVRVLQGHASTRLRPHMTIRMPRYPQRDWKSFAKQLAVADDASEVTAETVFANGDQTIEHLGAKGKRLMEIGCIQCHVFNGNSLPGVIGMDLHLATRRLRPQWMKEFLLDPASKKKGTRMPAFFPNGESQNREILGGDTPLQIAAMWHYLNASDKHGVPDKIAEALAKDYELSPIERPIVHRTFMQDVGTHAIAVGFPEGIHFAFDAETPRLAMLWKGKFMDARSTWFDRFAPSVGPLGEQVIVFAKESSFELPAGKSLDFKGLRLDRQSIPTFRYQFHGMQITDQLQPSGKKTMLRTITLSSPNETPTASLRWRLSTRQDLRPAASGDGEASTGMKIRILSEHESHQPGSQNPDGLTRLEIQPDQPLVLEYIW</sequence>
<evidence type="ECO:0000313" key="7">
    <source>
        <dbReference type="EMBL" id="MCC9644933.1"/>
    </source>
</evidence>
<dbReference type="SUPFAM" id="SSF46626">
    <property type="entry name" value="Cytochrome c"/>
    <property type="match status" value="3"/>
</dbReference>
<protein>
    <submittedName>
        <fullName evidence="7">Cytochrome c</fullName>
    </submittedName>
</protein>
<dbReference type="InterPro" id="IPR036909">
    <property type="entry name" value="Cyt_c-like_dom_sf"/>
</dbReference>
<dbReference type="Pfam" id="PF00034">
    <property type="entry name" value="Cytochrom_C"/>
    <property type="match status" value="1"/>
</dbReference>
<proteinExistence type="predicted"/>
<name>A0ABS8NMX5_9BACT</name>
<reference evidence="7" key="1">
    <citation type="submission" date="2021-11" db="EMBL/GenBank/DDBJ databases">
        <title>Genome sequence.</title>
        <authorList>
            <person name="Sun Q."/>
        </authorList>
    </citation>
    <scope>NUCLEOTIDE SEQUENCE</scope>
    <source>
        <strain evidence="7">JC740</strain>
    </source>
</reference>
<dbReference type="PROSITE" id="PS51007">
    <property type="entry name" value="CYTC"/>
    <property type="match status" value="3"/>
</dbReference>
<dbReference type="PANTHER" id="PTHR33546:SF1">
    <property type="entry name" value="LARGE, MULTIFUNCTIONAL SECRETED PROTEIN"/>
    <property type="match status" value="1"/>
</dbReference>
<feature type="domain" description="Cytochrome c" evidence="6">
    <location>
        <begin position="534"/>
        <end position="628"/>
    </location>
</feature>
<keyword evidence="8" id="KW-1185">Reference proteome</keyword>
<comment type="caution">
    <text evidence="7">The sequence shown here is derived from an EMBL/GenBank/DDBJ whole genome shotgun (WGS) entry which is preliminary data.</text>
</comment>
<organism evidence="7 8">
    <name type="scientific">Rhodopirellula halodulae</name>
    <dbReference type="NCBI Taxonomy" id="2894198"/>
    <lineage>
        <taxon>Bacteria</taxon>
        <taxon>Pseudomonadati</taxon>
        <taxon>Planctomycetota</taxon>
        <taxon>Planctomycetia</taxon>
        <taxon>Pirellulales</taxon>
        <taxon>Pirellulaceae</taxon>
        <taxon>Rhodopirellula</taxon>
    </lineage>
</organism>
<feature type="region of interest" description="Disordered" evidence="5">
    <location>
        <begin position="777"/>
        <end position="807"/>
    </location>
</feature>
<keyword evidence="3 4" id="KW-0408">Iron</keyword>
<evidence type="ECO:0000256" key="3">
    <source>
        <dbReference type="ARBA" id="ARBA00023004"/>
    </source>
</evidence>
<feature type="domain" description="Cytochrome c" evidence="6">
    <location>
        <begin position="89"/>
        <end position="178"/>
    </location>
</feature>
<keyword evidence="1 4" id="KW-0349">Heme</keyword>
<dbReference type="RefSeq" id="WP_230276596.1">
    <property type="nucleotide sequence ID" value="NZ_JAJKFW010000062.1"/>
</dbReference>
<evidence type="ECO:0000256" key="5">
    <source>
        <dbReference type="SAM" id="MobiDB-lite"/>
    </source>
</evidence>
<evidence type="ECO:0000256" key="2">
    <source>
        <dbReference type="ARBA" id="ARBA00022723"/>
    </source>
</evidence>
<evidence type="ECO:0000313" key="8">
    <source>
        <dbReference type="Proteomes" id="UP001430306"/>
    </source>
</evidence>
<dbReference type="EMBL" id="JAJKFW010000062">
    <property type="protein sequence ID" value="MCC9644933.1"/>
    <property type="molecule type" value="Genomic_DNA"/>
</dbReference>
<evidence type="ECO:0000256" key="1">
    <source>
        <dbReference type="ARBA" id="ARBA00022617"/>
    </source>
</evidence>
<evidence type="ECO:0000256" key="4">
    <source>
        <dbReference type="PROSITE-ProRule" id="PRU00433"/>
    </source>
</evidence>
<gene>
    <name evidence="7" type="ORF">LOC71_21870</name>
</gene>
<keyword evidence="2 4" id="KW-0479">Metal-binding</keyword>
<dbReference type="Gene3D" id="1.10.760.10">
    <property type="entry name" value="Cytochrome c-like domain"/>
    <property type="match status" value="4"/>
</dbReference>
<evidence type="ECO:0000259" key="6">
    <source>
        <dbReference type="PROSITE" id="PS51007"/>
    </source>
</evidence>
<dbReference type="InterPro" id="IPR009056">
    <property type="entry name" value="Cyt_c-like_dom"/>
</dbReference>
<accession>A0ABS8NMX5</accession>
<dbReference type="PANTHER" id="PTHR33546">
    <property type="entry name" value="LARGE, MULTIFUNCTIONAL SECRETED PROTEIN-RELATED"/>
    <property type="match status" value="1"/>
</dbReference>
<feature type="domain" description="Cytochrome c" evidence="6">
    <location>
        <begin position="200"/>
        <end position="312"/>
    </location>
</feature>
<dbReference type="Proteomes" id="UP001430306">
    <property type="component" value="Unassembled WGS sequence"/>
</dbReference>